<proteinExistence type="predicted"/>
<name>A0A3A8FYP2_9GAMM</name>
<keyword evidence="1" id="KW-0472">Membrane</keyword>
<dbReference type="EMBL" id="RAXZ01000037">
    <property type="protein sequence ID" value="RKG48150.1"/>
    <property type="molecule type" value="Genomic_DNA"/>
</dbReference>
<dbReference type="AlphaFoldDB" id="A0A3A8FYP2"/>
<evidence type="ECO:0000313" key="3">
    <source>
        <dbReference type="Proteomes" id="UP000281084"/>
    </source>
</evidence>
<sequence length="399" mass="46342">MLTEEFKQKTLGDLEKQKYSAFEAEELDETFKAEVREWLKTEGIYHFDFYRHRRNTTRYFIAFQEAEIAEKRFRIYSENQNFVGKFLPFACALMILLLTVVFMQYGFSSLPERGVIRSLMNASVVILIPFFIGMLFEYLASVGEPNLSFWRASKEAVVGCLLILVVSILVLREGVICLVMLGPLAFAALFAGSGVMQLICVYFWQPTNKIYSLSILPLLLCLFLPDFSKDYYGQTQREVIIHAPQEQVFKAINQIGPIQANEVPNSFIFKMGFPKPIFGMTEQRAEGMVRTIQWERGVKFEERVQAMHAPYLLSWDYHFTPHSFPKGSMDDHVEVGGQYFDLLKTDYQLEKIDAQTTKLVLTIDYRVSTEFNWYSKLWVNYVLGEFSDVVMTIHKNRLE</sequence>
<dbReference type="RefSeq" id="WP_120368288.1">
    <property type="nucleotide sequence ID" value="NZ_RAXZ01000037.1"/>
</dbReference>
<reference evidence="2 3" key="1">
    <citation type="submission" date="2018-09" db="EMBL/GenBank/DDBJ databases">
        <title>The draft genome of Acinetobacter spp. strains.</title>
        <authorList>
            <person name="Qin J."/>
            <person name="Feng Y."/>
            <person name="Zong Z."/>
        </authorList>
    </citation>
    <scope>NUCLEOTIDE SEQUENCE [LARGE SCALE GENOMIC DNA]</scope>
    <source>
        <strain evidence="2 3">WCHAc060002</strain>
    </source>
</reference>
<feature type="transmembrane region" description="Helical" evidence="1">
    <location>
        <begin position="86"/>
        <end position="107"/>
    </location>
</feature>
<accession>A0A3A8FYP2</accession>
<gene>
    <name evidence="2" type="ORF">D7V64_15665</name>
</gene>
<dbReference type="SUPFAM" id="SSF55961">
    <property type="entry name" value="Bet v1-like"/>
    <property type="match status" value="1"/>
</dbReference>
<evidence type="ECO:0000313" key="2">
    <source>
        <dbReference type="EMBL" id="RKG48150.1"/>
    </source>
</evidence>
<organism evidence="2 3">
    <name type="scientific">Acinetobacter cumulans</name>
    <dbReference type="NCBI Taxonomy" id="2136182"/>
    <lineage>
        <taxon>Bacteria</taxon>
        <taxon>Pseudomonadati</taxon>
        <taxon>Pseudomonadota</taxon>
        <taxon>Gammaproteobacteria</taxon>
        <taxon>Moraxellales</taxon>
        <taxon>Moraxellaceae</taxon>
        <taxon>Acinetobacter</taxon>
    </lineage>
</organism>
<feature type="transmembrane region" description="Helical" evidence="1">
    <location>
        <begin position="119"/>
        <end position="140"/>
    </location>
</feature>
<keyword evidence="1" id="KW-1133">Transmembrane helix</keyword>
<dbReference type="Proteomes" id="UP000281084">
    <property type="component" value="Unassembled WGS sequence"/>
</dbReference>
<comment type="caution">
    <text evidence="2">The sequence shown here is derived from an EMBL/GenBank/DDBJ whole genome shotgun (WGS) entry which is preliminary data.</text>
</comment>
<feature type="transmembrane region" description="Helical" evidence="1">
    <location>
        <begin position="178"/>
        <end position="204"/>
    </location>
</feature>
<evidence type="ECO:0000256" key="1">
    <source>
        <dbReference type="SAM" id="Phobius"/>
    </source>
</evidence>
<keyword evidence="1" id="KW-0812">Transmembrane</keyword>
<feature type="transmembrane region" description="Helical" evidence="1">
    <location>
        <begin position="152"/>
        <end position="171"/>
    </location>
</feature>
<protein>
    <submittedName>
        <fullName evidence="2">Uncharacterized protein</fullName>
    </submittedName>
</protein>
<feature type="transmembrane region" description="Helical" evidence="1">
    <location>
        <begin position="210"/>
        <end position="227"/>
    </location>
</feature>